<dbReference type="InterPro" id="IPR025563">
    <property type="entry name" value="DUF4286"/>
</dbReference>
<keyword evidence="2" id="KW-1185">Reference proteome</keyword>
<comment type="caution">
    <text evidence="1">The sequence shown here is derived from an EMBL/GenBank/DDBJ whole genome shotgun (WGS) entry which is preliminary data.</text>
</comment>
<evidence type="ECO:0000313" key="2">
    <source>
        <dbReference type="Proteomes" id="UP001249959"/>
    </source>
</evidence>
<evidence type="ECO:0008006" key="3">
    <source>
        <dbReference type="Google" id="ProtNLM"/>
    </source>
</evidence>
<gene>
    <name evidence="1" type="ORF">PQG45_04695</name>
</gene>
<proteinExistence type="predicted"/>
<dbReference type="Proteomes" id="UP001249959">
    <property type="component" value="Unassembled WGS sequence"/>
</dbReference>
<name>A0ABU3TR45_9BACT</name>
<dbReference type="RefSeq" id="WP_315575347.1">
    <property type="nucleotide sequence ID" value="NZ_JARDXH010000002.1"/>
</dbReference>
<sequence>MIQYNISIFVENKIEEQAIKALTKHIVPELNAWDFVEQAHVFEISSHQEPDSKGFSVQCLIPQSEEVRKEAIENLISNFFLAEFPNQFVYFPSQLRRL</sequence>
<reference evidence="1 2" key="1">
    <citation type="submission" date="2023-09" db="EMBL/GenBank/DDBJ databases">
        <title>Aquirufa genomes.</title>
        <authorList>
            <person name="Pitt A."/>
        </authorList>
    </citation>
    <scope>NUCLEOTIDE SEQUENCE [LARGE SCALE GENOMIC DNA]</scope>
    <source>
        <strain evidence="1 2">LEOWEIH-7C</strain>
    </source>
</reference>
<evidence type="ECO:0000313" key="1">
    <source>
        <dbReference type="EMBL" id="MDU0808330.1"/>
    </source>
</evidence>
<dbReference type="EMBL" id="JAVNWW010000001">
    <property type="protein sequence ID" value="MDU0808330.1"/>
    <property type="molecule type" value="Genomic_DNA"/>
</dbReference>
<dbReference type="Pfam" id="PF14114">
    <property type="entry name" value="DUF4286"/>
    <property type="match status" value="1"/>
</dbReference>
<organism evidence="1 2">
    <name type="scientific">Aquirufa regiilacus</name>
    <dbReference type="NCBI Taxonomy" id="3024868"/>
    <lineage>
        <taxon>Bacteria</taxon>
        <taxon>Pseudomonadati</taxon>
        <taxon>Bacteroidota</taxon>
        <taxon>Cytophagia</taxon>
        <taxon>Cytophagales</taxon>
        <taxon>Flectobacillaceae</taxon>
        <taxon>Aquirufa</taxon>
    </lineage>
</organism>
<protein>
    <recommendedName>
        <fullName evidence="3">DUF3240 domain-containing protein</fullName>
    </recommendedName>
</protein>
<accession>A0ABU3TR45</accession>